<dbReference type="GeneID" id="14913850"/>
<proteinExistence type="predicted"/>
<sequence>MEAPPNELGRKKIKKIIFDDDEEDDDDIMDETVEVVTAYDSEGSDHAMAMSNGDVHTTRAGNGTNLGVLRSSESVLDDSSSDSDGDLSSESESDDRSDSESSKEGSDDYQGTGAAQPQKAPPPPSREDEDFQEPLDEESRSLSTVVAPCSFYHGQARNFLEQFD</sequence>
<dbReference type="AlphaFoldDB" id="L8GL28"/>
<feature type="compositionally biased region" description="Acidic residues" evidence="1">
    <location>
        <begin position="19"/>
        <end position="33"/>
    </location>
</feature>
<dbReference type="RefSeq" id="XP_004335441.1">
    <property type="nucleotide sequence ID" value="XM_004335393.1"/>
</dbReference>
<reference evidence="2 3" key="1">
    <citation type="journal article" date="2013" name="Genome Biol.">
        <title>Genome of Acanthamoeba castellanii highlights extensive lateral gene transfer and early evolution of tyrosine kinase signaling.</title>
        <authorList>
            <person name="Clarke M."/>
            <person name="Lohan A.J."/>
            <person name="Liu B."/>
            <person name="Lagkouvardos I."/>
            <person name="Roy S."/>
            <person name="Zafar N."/>
            <person name="Bertelli C."/>
            <person name="Schilde C."/>
            <person name="Kianianmomeni A."/>
            <person name="Burglin T.R."/>
            <person name="Frech C."/>
            <person name="Turcotte B."/>
            <person name="Kopec K.O."/>
            <person name="Synnott J.M."/>
            <person name="Choo C."/>
            <person name="Paponov I."/>
            <person name="Finkler A."/>
            <person name="Soon Heng Tan C."/>
            <person name="Hutchins A.P."/>
            <person name="Weinmeier T."/>
            <person name="Rattei T."/>
            <person name="Chu J.S."/>
            <person name="Gimenez G."/>
            <person name="Irimia M."/>
            <person name="Rigden D.J."/>
            <person name="Fitzpatrick D.A."/>
            <person name="Lorenzo-Morales J."/>
            <person name="Bateman A."/>
            <person name="Chiu C.H."/>
            <person name="Tang P."/>
            <person name="Hegemann P."/>
            <person name="Fromm H."/>
            <person name="Raoult D."/>
            <person name="Greub G."/>
            <person name="Miranda-Saavedra D."/>
            <person name="Chen N."/>
            <person name="Nash P."/>
            <person name="Ginger M.L."/>
            <person name="Horn M."/>
            <person name="Schaap P."/>
            <person name="Caler L."/>
            <person name="Loftus B."/>
        </authorList>
    </citation>
    <scope>NUCLEOTIDE SEQUENCE [LARGE SCALE GENOMIC DNA]</scope>
    <source>
        <strain evidence="2 3">Neff</strain>
    </source>
</reference>
<dbReference type="VEuPathDB" id="AmoebaDB:ACA1_244780"/>
<gene>
    <name evidence="2" type="ORF">ACA1_244780</name>
</gene>
<accession>L8GL28</accession>
<feature type="compositionally biased region" description="Acidic residues" evidence="1">
    <location>
        <begin position="75"/>
        <end position="93"/>
    </location>
</feature>
<protein>
    <submittedName>
        <fullName evidence="2">Uncharacterized protein</fullName>
    </submittedName>
</protein>
<keyword evidence="3" id="KW-1185">Reference proteome</keyword>
<dbReference type="Proteomes" id="UP000011083">
    <property type="component" value="Unassembled WGS sequence"/>
</dbReference>
<feature type="compositionally biased region" description="Basic and acidic residues" evidence="1">
    <location>
        <begin position="94"/>
        <end position="106"/>
    </location>
</feature>
<dbReference type="KEGG" id="acan:ACA1_244780"/>
<feature type="compositionally biased region" description="Acidic residues" evidence="1">
    <location>
        <begin position="127"/>
        <end position="136"/>
    </location>
</feature>
<feature type="region of interest" description="Disordered" evidence="1">
    <location>
        <begin position="1"/>
        <end position="142"/>
    </location>
</feature>
<name>L8GL28_ACACF</name>
<evidence type="ECO:0000313" key="3">
    <source>
        <dbReference type="Proteomes" id="UP000011083"/>
    </source>
</evidence>
<evidence type="ECO:0000256" key="1">
    <source>
        <dbReference type="SAM" id="MobiDB-lite"/>
    </source>
</evidence>
<dbReference type="EMBL" id="KB008093">
    <property type="protein sequence ID" value="ELR13428.1"/>
    <property type="molecule type" value="Genomic_DNA"/>
</dbReference>
<evidence type="ECO:0000313" key="2">
    <source>
        <dbReference type="EMBL" id="ELR13428.1"/>
    </source>
</evidence>
<organism evidence="2 3">
    <name type="scientific">Acanthamoeba castellanii (strain ATCC 30010 / Neff)</name>
    <dbReference type="NCBI Taxonomy" id="1257118"/>
    <lineage>
        <taxon>Eukaryota</taxon>
        <taxon>Amoebozoa</taxon>
        <taxon>Discosea</taxon>
        <taxon>Longamoebia</taxon>
        <taxon>Centramoebida</taxon>
        <taxon>Acanthamoebidae</taxon>
        <taxon>Acanthamoeba</taxon>
    </lineage>
</organism>